<dbReference type="Gene3D" id="1.20.5.170">
    <property type="match status" value="1"/>
</dbReference>
<evidence type="ECO:0000313" key="4">
    <source>
        <dbReference type="Proteomes" id="UP001338125"/>
    </source>
</evidence>
<accession>A0ABR0SL88</accession>
<feature type="region of interest" description="Disordered" evidence="2">
    <location>
        <begin position="135"/>
        <end position="154"/>
    </location>
</feature>
<evidence type="ECO:0000256" key="2">
    <source>
        <dbReference type="SAM" id="MobiDB-lite"/>
    </source>
</evidence>
<dbReference type="PANTHER" id="PTHR31011">
    <property type="entry name" value="PROTEIN STB2-RELATED"/>
    <property type="match status" value="1"/>
</dbReference>
<keyword evidence="1" id="KW-0175">Coiled coil</keyword>
<name>A0ABR0SL88_9HYPO</name>
<organism evidence="3 4">
    <name type="scientific">Cladobotryum mycophilum</name>
    <dbReference type="NCBI Taxonomy" id="491253"/>
    <lineage>
        <taxon>Eukaryota</taxon>
        <taxon>Fungi</taxon>
        <taxon>Dikarya</taxon>
        <taxon>Ascomycota</taxon>
        <taxon>Pezizomycotina</taxon>
        <taxon>Sordariomycetes</taxon>
        <taxon>Hypocreomycetidae</taxon>
        <taxon>Hypocreales</taxon>
        <taxon>Hypocreaceae</taxon>
        <taxon>Cladobotryum</taxon>
    </lineage>
</organism>
<feature type="coiled-coil region" evidence="1">
    <location>
        <begin position="312"/>
        <end position="353"/>
    </location>
</feature>
<reference evidence="3 4" key="1">
    <citation type="submission" date="2024-01" db="EMBL/GenBank/DDBJ databases">
        <title>Complete genome of Cladobotryum mycophilum ATHUM6906.</title>
        <authorList>
            <person name="Christinaki A.C."/>
            <person name="Myridakis A.I."/>
            <person name="Kouvelis V.N."/>
        </authorList>
    </citation>
    <scope>NUCLEOTIDE SEQUENCE [LARGE SCALE GENOMIC DNA]</scope>
    <source>
        <strain evidence="3 4">ATHUM6906</strain>
    </source>
</reference>
<sequence>MSDARSGLGRIKDAVGVRGRGHGTRLSISTKEEVLESGNGVAGLPGPSSNNGSSPAIVSRTFTWKNKPEEYLAAMKRGDPDVLPGLMEESQDTSLTVDLKTARLFVEDDRKPRDPERTLENTSLDVRIPLHRRAPSTAPSAVDDGYTDVASPDIGQKSNMRPLALLRRHSLEVSELSMKHVLNENRWARRMSFGDAEQAVLTWDEIIDIDEAADDFADAEAQAVAASRLNQCINDIVHGIEPWVNKKIDMVKLLNDQYARDKAEIQNLYYQLSEACQRVQYSSDEILAEERATLTENVKEIEVLVARLDYEINALVQRVHDVEDGIQNFERQVEEVEKRADELKAQLETESWLHWFVRTLTGVGTGPNITRSVQ</sequence>
<dbReference type="InterPro" id="IPR038919">
    <property type="entry name" value="STB2/STB2"/>
</dbReference>
<gene>
    <name evidence="3" type="ORF">PT974_06087</name>
</gene>
<dbReference type="Proteomes" id="UP001338125">
    <property type="component" value="Unassembled WGS sequence"/>
</dbReference>
<evidence type="ECO:0000313" key="3">
    <source>
        <dbReference type="EMBL" id="KAK5992672.1"/>
    </source>
</evidence>
<evidence type="ECO:0000256" key="1">
    <source>
        <dbReference type="SAM" id="Coils"/>
    </source>
</evidence>
<dbReference type="PANTHER" id="PTHR31011:SF2">
    <property type="entry name" value="PROTEIN STB2-RELATED"/>
    <property type="match status" value="1"/>
</dbReference>
<keyword evidence="4" id="KW-1185">Reference proteome</keyword>
<proteinExistence type="predicted"/>
<dbReference type="EMBL" id="JAVFKD010000012">
    <property type="protein sequence ID" value="KAK5992672.1"/>
    <property type="molecule type" value="Genomic_DNA"/>
</dbReference>
<protein>
    <submittedName>
        <fullName evidence="3">Uncharacterized protein</fullName>
    </submittedName>
</protein>
<comment type="caution">
    <text evidence="3">The sequence shown here is derived from an EMBL/GenBank/DDBJ whole genome shotgun (WGS) entry which is preliminary data.</text>
</comment>